<accession>A0A0F9RWM2</accession>
<dbReference type="EMBL" id="LAZR01003132">
    <property type="protein sequence ID" value="KKN21623.1"/>
    <property type="molecule type" value="Genomic_DNA"/>
</dbReference>
<dbReference type="AlphaFoldDB" id="A0A0F9RWM2"/>
<reference evidence="1" key="1">
    <citation type="journal article" date="2015" name="Nature">
        <title>Complex archaea that bridge the gap between prokaryotes and eukaryotes.</title>
        <authorList>
            <person name="Spang A."/>
            <person name="Saw J.H."/>
            <person name="Jorgensen S.L."/>
            <person name="Zaremba-Niedzwiedzka K."/>
            <person name="Martijn J."/>
            <person name="Lind A.E."/>
            <person name="van Eijk R."/>
            <person name="Schleper C."/>
            <person name="Guy L."/>
            <person name="Ettema T.J."/>
        </authorList>
    </citation>
    <scope>NUCLEOTIDE SEQUENCE</scope>
</reference>
<sequence>MDYVDMNKTNLGYQNTEALEELRGTGQVVEVHVHSDYNGASQAYNECMYEGWIERLKENRLKYVELIGGYGSVWIYVKVIGNNGRQLKAYDYVLDWQSELDDYPIWDDEKLSNKEWSCTKENADLWNLDIAGNIPETDMIDMIMNVVSNGWAGNDAANTFHDNMSSENWLSEESVKAGLKALGYRQNPDTDIWYKPTVLIDRVTTCVMALTNVKAFAWWQIWSNGITQVLGEIHRTIGHNPSTNAATLAYAVIDQLYE</sequence>
<gene>
    <name evidence="1" type="ORF">LCGC14_0923650</name>
</gene>
<proteinExistence type="predicted"/>
<protein>
    <submittedName>
        <fullName evidence="1">Uncharacterized protein</fullName>
    </submittedName>
</protein>
<evidence type="ECO:0000313" key="1">
    <source>
        <dbReference type="EMBL" id="KKN21623.1"/>
    </source>
</evidence>
<organism evidence="1">
    <name type="scientific">marine sediment metagenome</name>
    <dbReference type="NCBI Taxonomy" id="412755"/>
    <lineage>
        <taxon>unclassified sequences</taxon>
        <taxon>metagenomes</taxon>
        <taxon>ecological metagenomes</taxon>
    </lineage>
</organism>
<name>A0A0F9RWM2_9ZZZZ</name>
<comment type="caution">
    <text evidence="1">The sequence shown here is derived from an EMBL/GenBank/DDBJ whole genome shotgun (WGS) entry which is preliminary data.</text>
</comment>